<feature type="compositionally biased region" description="Low complexity" evidence="2">
    <location>
        <begin position="214"/>
        <end position="229"/>
    </location>
</feature>
<evidence type="ECO:0000259" key="4">
    <source>
        <dbReference type="SMART" id="SM01088"/>
    </source>
</evidence>
<dbReference type="InterPro" id="IPR008160">
    <property type="entry name" value="Collagen"/>
</dbReference>
<feature type="transmembrane region" description="Helical" evidence="3">
    <location>
        <begin position="28"/>
        <end position="48"/>
    </location>
</feature>
<keyword evidence="5" id="KW-0176">Collagen</keyword>
<gene>
    <name evidence="5" type="ORF">X798_04090</name>
</gene>
<organism evidence="5 6">
    <name type="scientific">Onchocerca flexuosa</name>
    <dbReference type="NCBI Taxonomy" id="387005"/>
    <lineage>
        <taxon>Eukaryota</taxon>
        <taxon>Metazoa</taxon>
        <taxon>Ecdysozoa</taxon>
        <taxon>Nematoda</taxon>
        <taxon>Chromadorea</taxon>
        <taxon>Rhabditida</taxon>
        <taxon>Spirurina</taxon>
        <taxon>Spiruromorpha</taxon>
        <taxon>Filarioidea</taxon>
        <taxon>Onchocercidae</taxon>
        <taxon>Onchocerca</taxon>
    </lineage>
</organism>
<dbReference type="InterPro" id="IPR002486">
    <property type="entry name" value="Col_cuticle_N"/>
</dbReference>
<sequence>MYKYDDHNIFHSYCTSLSTLNKMQEAKIAIAVASGCSAIAIITCLAAIPSMYTIMREISNEVLDEVQIFRVETDSAWSEMMDIQISLSPPSIKRVDPFTSIFRRKRQDFSNLPSYCLCEAPNPVCNNGPSGPPGPAGPDGRPGPPGLSGDDNTVTYPPVICPSQDVTCVKCPVGPRGSPGQDGPQGLAGPDGNPGQPGVSGRFALPGPPGPSGDAGQAGPPGIAGPPGRRGQDGSNGRGTPGLKGLPGLPGLIGQPGIDGQMGSNGIPGPAGPPGQAGMPGQMGINGLPGTSGEPGSPGNSAAYCPCPPRSNYYYT</sequence>
<dbReference type="OrthoDB" id="5875171at2759"/>
<dbReference type="EMBL" id="KZ270001">
    <property type="protein sequence ID" value="OZC08858.1"/>
    <property type="molecule type" value="Genomic_DNA"/>
</dbReference>
<accession>A0A238BWA5</accession>
<keyword evidence="3" id="KW-1133">Transmembrane helix</keyword>
<protein>
    <submittedName>
        <fullName evidence="5">Nematode cuticle collagen domain protein</fullName>
    </submittedName>
</protein>
<dbReference type="PANTHER" id="PTHR24637:SF194">
    <property type="entry name" value="CUTICLE COLLAGEN 10-RELATED"/>
    <property type="match status" value="1"/>
</dbReference>
<dbReference type="AlphaFoldDB" id="A0A238BWA5"/>
<dbReference type="Proteomes" id="UP000242913">
    <property type="component" value="Unassembled WGS sequence"/>
</dbReference>
<dbReference type="SMART" id="SM01088">
    <property type="entry name" value="Col_cuticle_N"/>
    <property type="match status" value="1"/>
</dbReference>
<feature type="region of interest" description="Disordered" evidence="2">
    <location>
        <begin position="129"/>
        <end position="158"/>
    </location>
</feature>
<keyword evidence="1" id="KW-0677">Repeat</keyword>
<evidence type="ECO:0000256" key="3">
    <source>
        <dbReference type="SAM" id="Phobius"/>
    </source>
</evidence>
<reference evidence="5 6" key="1">
    <citation type="submission" date="2015-12" db="EMBL/GenBank/DDBJ databases">
        <title>Draft genome of the nematode, Onchocerca flexuosa.</title>
        <authorList>
            <person name="Mitreva M."/>
        </authorList>
    </citation>
    <scope>NUCLEOTIDE SEQUENCE [LARGE SCALE GENOMIC DNA]</scope>
    <source>
        <strain evidence="5">Red Deer</strain>
    </source>
</reference>
<dbReference type="PANTHER" id="PTHR24637">
    <property type="entry name" value="COLLAGEN"/>
    <property type="match status" value="1"/>
</dbReference>
<keyword evidence="3" id="KW-0472">Membrane</keyword>
<feature type="region of interest" description="Disordered" evidence="2">
    <location>
        <begin position="172"/>
        <end position="308"/>
    </location>
</feature>
<dbReference type="Pfam" id="PF01391">
    <property type="entry name" value="Collagen"/>
    <property type="match status" value="1"/>
</dbReference>
<keyword evidence="3" id="KW-0812">Transmembrane</keyword>
<evidence type="ECO:0000313" key="5">
    <source>
        <dbReference type="EMBL" id="OZC08858.1"/>
    </source>
</evidence>
<feature type="compositionally biased region" description="Pro residues" evidence="2">
    <location>
        <begin position="130"/>
        <end position="145"/>
    </location>
</feature>
<proteinExistence type="predicted"/>
<evidence type="ECO:0000256" key="2">
    <source>
        <dbReference type="SAM" id="MobiDB-lite"/>
    </source>
</evidence>
<name>A0A238BWA5_9BILA</name>
<dbReference type="Pfam" id="PF01484">
    <property type="entry name" value="Col_cuticle_N"/>
    <property type="match status" value="1"/>
</dbReference>
<evidence type="ECO:0000313" key="6">
    <source>
        <dbReference type="Proteomes" id="UP000242913"/>
    </source>
</evidence>
<feature type="domain" description="Nematode cuticle collagen N-terminal" evidence="4">
    <location>
        <begin position="28"/>
        <end position="80"/>
    </location>
</feature>
<keyword evidence="6" id="KW-1185">Reference proteome</keyword>
<feature type="compositionally biased region" description="Low complexity" evidence="2">
    <location>
        <begin position="243"/>
        <end position="256"/>
    </location>
</feature>
<dbReference type="GO" id="GO:0042302">
    <property type="term" value="F:structural constituent of cuticle"/>
    <property type="evidence" value="ECO:0007669"/>
    <property type="project" value="InterPro"/>
</dbReference>
<dbReference type="GO" id="GO:0005581">
    <property type="term" value="C:collagen trimer"/>
    <property type="evidence" value="ECO:0007669"/>
    <property type="project" value="UniProtKB-KW"/>
</dbReference>
<feature type="compositionally biased region" description="Low complexity" evidence="2">
    <location>
        <begin position="274"/>
        <end position="285"/>
    </location>
</feature>
<dbReference type="Gene3D" id="1.20.5.320">
    <property type="entry name" value="6-Phosphogluconate Dehydrogenase, domain 3"/>
    <property type="match status" value="1"/>
</dbReference>
<evidence type="ECO:0000256" key="1">
    <source>
        <dbReference type="ARBA" id="ARBA00022737"/>
    </source>
</evidence>